<reference evidence="1" key="1">
    <citation type="submission" date="2021-06" db="EMBL/GenBank/DDBJ databases">
        <authorList>
            <person name="Kallberg Y."/>
            <person name="Tangrot J."/>
            <person name="Rosling A."/>
        </authorList>
    </citation>
    <scope>NUCLEOTIDE SEQUENCE</scope>
    <source>
        <strain evidence="1">MT106</strain>
    </source>
</reference>
<comment type="caution">
    <text evidence="1">The sequence shown here is derived from an EMBL/GenBank/DDBJ whole genome shotgun (WGS) entry which is preliminary data.</text>
</comment>
<dbReference type="AlphaFoldDB" id="A0A9N9D9B8"/>
<dbReference type="Proteomes" id="UP000789831">
    <property type="component" value="Unassembled WGS sequence"/>
</dbReference>
<organism evidence="1 2">
    <name type="scientific">Ambispora gerdemannii</name>
    <dbReference type="NCBI Taxonomy" id="144530"/>
    <lineage>
        <taxon>Eukaryota</taxon>
        <taxon>Fungi</taxon>
        <taxon>Fungi incertae sedis</taxon>
        <taxon>Mucoromycota</taxon>
        <taxon>Glomeromycotina</taxon>
        <taxon>Glomeromycetes</taxon>
        <taxon>Archaeosporales</taxon>
        <taxon>Ambisporaceae</taxon>
        <taxon>Ambispora</taxon>
    </lineage>
</organism>
<gene>
    <name evidence="1" type="ORF">AGERDE_LOCUS10605</name>
</gene>
<evidence type="ECO:0000313" key="1">
    <source>
        <dbReference type="EMBL" id="CAG8632721.1"/>
    </source>
</evidence>
<accession>A0A9N9D9B8</accession>
<keyword evidence="2" id="KW-1185">Reference proteome</keyword>
<dbReference type="EMBL" id="CAJVPL010003436">
    <property type="protein sequence ID" value="CAG8632721.1"/>
    <property type="molecule type" value="Genomic_DNA"/>
</dbReference>
<sequence length="84" mass="9914">MSSELEAFYSTNYLFEDSYEEDKSNKNSNDQIKGFLGLISHQDETNQNVNYFFVGYYKTPSICNQFVYNQNLNQFDQNPNNQNL</sequence>
<protein>
    <submittedName>
        <fullName evidence="1">4069_t:CDS:1</fullName>
    </submittedName>
</protein>
<proteinExistence type="predicted"/>
<name>A0A9N9D9B8_9GLOM</name>
<evidence type="ECO:0000313" key="2">
    <source>
        <dbReference type="Proteomes" id="UP000789831"/>
    </source>
</evidence>
<feature type="non-terminal residue" evidence="1">
    <location>
        <position position="84"/>
    </location>
</feature>